<feature type="disulfide bond" evidence="3">
    <location>
        <begin position="233"/>
        <end position="246"/>
    </location>
</feature>
<dbReference type="InterPro" id="IPR042076">
    <property type="entry name" value="Crisp-like_dom"/>
</dbReference>
<dbReference type="AlphaFoldDB" id="A0A6P5KWE1"/>
<dbReference type="Pfam" id="PF08562">
    <property type="entry name" value="Crisp"/>
    <property type="match status" value="1"/>
</dbReference>
<sequence>MRDSEKPRGLDAMILLPVLLSLTAILLPSYGDAQSVSFESLSTEHEEIQHEIVDKHNALRAQASPPAANMLQMEWSEEAQKSAQSWANKCTLTHSDVASRTIGSICGENLFMSTAPVPWSKAVQAWYDEVEYFVFGKGSTSNQAVGHYTQVMWYSSYKVGCGCAECPNASYKYFFVCHYCPAGNILPRQNSPYEVGTPCAKCPKNCSNNLCTNPCEHTDGYSNCSQLKKQYSCSNQIVKKNCKASCECTNKIY</sequence>
<accession>A0A6P5KWE1</accession>
<dbReference type="SUPFAM" id="SSF55797">
    <property type="entry name" value="PR-1-like"/>
    <property type="match status" value="1"/>
</dbReference>
<comment type="similarity">
    <text evidence="1">Belongs to the CRISP family.</text>
</comment>
<feature type="signal peptide" evidence="4">
    <location>
        <begin position="1"/>
        <end position="33"/>
    </location>
</feature>
<dbReference type="InterPro" id="IPR035940">
    <property type="entry name" value="CAP_sf"/>
</dbReference>
<feature type="disulfide bond" evidence="3">
    <location>
        <begin position="224"/>
        <end position="242"/>
    </location>
</feature>
<dbReference type="PROSITE" id="PS51670">
    <property type="entry name" value="SHKT"/>
    <property type="match status" value="1"/>
</dbReference>
<dbReference type="PROSITE" id="PS01009">
    <property type="entry name" value="CRISP_1"/>
    <property type="match status" value="1"/>
</dbReference>
<dbReference type="KEGG" id="pcw:110213587"/>
<feature type="domain" description="ShKT" evidence="5">
    <location>
        <begin position="215"/>
        <end position="248"/>
    </location>
</feature>
<dbReference type="InterPro" id="IPR014044">
    <property type="entry name" value="CAP_dom"/>
</dbReference>
<dbReference type="Gene3D" id="1.10.10.740">
    <property type="entry name" value="Crisp domain"/>
    <property type="match status" value="1"/>
</dbReference>
<evidence type="ECO:0000256" key="1">
    <source>
        <dbReference type="ARBA" id="ARBA00009923"/>
    </source>
</evidence>
<dbReference type="SUPFAM" id="SSF57546">
    <property type="entry name" value="Crisp domain-like"/>
    <property type="match status" value="1"/>
</dbReference>
<dbReference type="InterPro" id="IPR001283">
    <property type="entry name" value="CRISP-related"/>
</dbReference>
<dbReference type="SMART" id="SM00198">
    <property type="entry name" value="SCP"/>
    <property type="match status" value="1"/>
</dbReference>
<dbReference type="InParanoid" id="A0A6P5KWE1"/>
<keyword evidence="4" id="KW-0732">Signal</keyword>
<keyword evidence="6" id="KW-1185">Reference proteome</keyword>
<evidence type="ECO:0000259" key="5">
    <source>
        <dbReference type="PROSITE" id="PS51670"/>
    </source>
</evidence>
<dbReference type="PRINTS" id="PR00837">
    <property type="entry name" value="V5TPXLIKE"/>
</dbReference>
<gene>
    <name evidence="7" type="primary">LOC110213587</name>
</gene>
<reference evidence="7" key="1">
    <citation type="submission" date="2025-08" db="UniProtKB">
        <authorList>
            <consortium name="RefSeq"/>
        </authorList>
    </citation>
    <scope>IDENTIFICATION</scope>
    <source>
        <tissue evidence="7">Spleen</tissue>
    </source>
</reference>
<evidence type="ECO:0000313" key="7">
    <source>
        <dbReference type="RefSeq" id="XP_020849617.1"/>
    </source>
</evidence>
<dbReference type="PANTHER" id="PTHR10334">
    <property type="entry name" value="CYSTEINE-RICH SECRETORY PROTEIN-RELATED"/>
    <property type="match status" value="1"/>
</dbReference>
<keyword evidence="2 3" id="KW-1015">Disulfide bond</keyword>
<dbReference type="Gene3D" id="3.40.33.10">
    <property type="entry name" value="CAP"/>
    <property type="match status" value="1"/>
</dbReference>
<dbReference type="PROSITE" id="PS01010">
    <property type="entry name" value="CRISP_2"/>
    <property type="match status" value="1"/>
</dbReference>
<dbReference type="InterPro" id="IPR003582">
    <property type="entry name" value="ShKT_dom"/>
</dbReference>
<dbReference type="Proteomes" id="UP000515140">
    <property type="component" value="Unplaced"/>
</dbReference>
<evidence type="ECO:0000256" key="4">
    <source>
        <dbReference type="SAM" id="SignalP"/>
    </source>
</evidence>
<evidence type="ECO:0000256" key="2">
    <source>
        <dbReference type="ARBA" id="ARBA00023157"/>
    </source>
</evidence>
<dbReference type="RefSeq" id="XP_020849617.1">
    <property type="nucleotide sequence ID" value="XM_020993958.1"/>
</dbReference>
<dbReference type="CDD" id="cd05383">
    <property type="entry name" value="CAP_CRISP"/>
    <property type="match status" value="1"/>
</dbReference>
<dbReference type="InterPro" id="IPR013871">
    <property type="entry name" value="Cysteine_rich_secretory"/>
</dbReference>
<organism evidence="6 7">
    <name type="scientific">Phascolarctos cinereus</name>
    <name type="common">Koala</name>
    <dbReference type="NCBI Taxonomy" id="38626"/>
    <lineage>
        <taxon>Eukaryota</taxon>
        <taxon>Metazoa</taxon>
        <taxon>Chordata</taxon>
        <taxon>Craniata</taxon>
        <taxon>Vertebrata</taxon>
        <taxon>Euteleostomi</taxon>
        <taxon>Mammalia</taxon>
        <taxon>Metatheria</taxon>
        <taxon>Diprotodontia</taxon>
        <taxon>Phascolarctidae</taxon>
        <taxon>Phascolarctos</taxon>
    </lineage>
</organism>
<dbReference type="Pfam" id="PF00188">
    <property type="entry name" value="CAP"/>
    <property type="match status" value="1"/>
</dbReference>
<comment type="caution">
    <text evidence="3">Lacks conserved residue(s) required for the propagation of feature annotation.</text>
</comment>
<evidence type="ECO:0000256" key="3">
    <source>
        <dbReference type="PROSITE-ProRule" id="PRU01005"/>
    </source>
</evidence>
<dbReference type="InterPro" id="IPR034117">
    <property type="entry name" value="SCP_CRISP"/>
</dbReference>
<evidence type="ECO:0000313" key="6">
    <source>
        <dbReference type="Proteomes" id="UP000515140"/>
    </source>
</evidence>
<dbReference type="GeneID" id="110213587"/>
<dbReference type="FunFam" id="1.10.10.740:FF:000001">
    <property type="entry name" value="Cysteine-rich secretory protein 2"/>
    <property type="match status" value="1"/>
</dbReference>
<dbReference type="FunFam" id="3.40.33.10:FF:000005">
    <property type="entry name" value="Cysteine-rich secretory protein 2"/>
    <property type="match status" value="1"/>
</dbReference>
<proteinExistence type="inferred from homology"/>
<feature type="chain" id="PRO_5028100273" evidence="4">
    <location>
        <begin position="34"/>
        <end position="253"/>
    </location>
</feature>
<dbReference type="InterPro" id="IPR018244">
    <property type="entry name" value="Allrgn_V5/Tpx1_CS"/>
</dbReference>
<name>A0A6P5KWE1_PHACI</name>
<dbReference type="FunCoup" id="A0A6P5KWE1">
    <property type="interactions" value="47"/>
</dbReference>
<protein>
    <submittedName>
        <fullName evidence="7">Cysteine-rich secretory protein 3-like isoform X1</fullName>
    </submittedName>
</protein>
<dbReference type="GO" id="GO:0005576">
    <property type="term" value="C:extracellular region"/>
    <property type="evidence" value="ECO:0007669"/>
    <property type="project" value="InterPro"/>
</dbReference>